<reference evidence="1" key="2">
    <citation type="submission" date="2025-08" db="UniProtKB">
        <authorList>
            <consortium name="Ensembl"/>
        </authorList>
    </citation>
    <scope>IDENTIFICATION</scope>
</reference>
<name>A0AAY4AFH7_9TELE</name>
<keyword evidence="2" id="KW-1185">Reference proteome</keyword>
<dbReference type="AlphaFoldDB" id="A0AAY4AFH7"/>
<evidence type="ECO:0000313" key="1">
    <source>
        <dbReference type="Ensembl" id="ENSDCDP00010006026.1"/>
    </source>
</evidence>
<protein>
    <submittedName>
        <fullName evidence="1">Uncharacterized protein</fullName>
    </submittedName>
</protein>
<sequence length="49" mass="5387">MAGLPASERRAFALKINSYTSPRRPSRSTSILPECSSVRLASFLLPHTL</sequence>
<organism evidence="1 2">
    <name type="scientific">Denticeps clupeoides</name>
    <name type="common">denticle herring</name>
    <dbReference type="NCBI Taxonomy" id="299321"/>
    <lineage>
        <taxon>Eukaryota</taxon>
        <taxon>Metazoa</taxon>
        <taxon>Chordata</taxon>
        <taxon>Craniata</taxon>
        <taxon>Vertebrata</taxon>
        <taxon>Euteleostomi</taxon>
        <taxon>Actinopterygii</taxon>
        <taxon>Neopterygii</taxon>
        <taxon>Teleostei</taxon>
        <taxon>Clupei</taxon>
        <taxon>Clupeiformes</taxon>
        <taxon>Denticipitoidei</taxon>
        <taxon>Denticipitidae</taxon>
        <taxon>Denticeps</taxon>
    </lineage>
</organism>
<reference evidence="1" key="3">
    <citation type="submission" date="2025-09" db="UniProtKB">
        <authorList>
            <consortium name="Ensembl"/>
        </authorList>
    </citation>
    <scope>IDENTIFICATION</scope>
</reference>
<dbReference type="Ensembl" id="ENSDCDT00010006237.1">
    <property type="protein sequence ID" value="ENSDCDP00010006026.1"/>
    <property type="gene ID" value="ENSDCDG00010002629.1"/>
</dbReference>
<proteinExistence type="predicted"/>
<dbReference type="Proteomes" id="UP000694580">
    <property type="component" value="Chromosome 1"/>
</dbReference>
<reference evidence="1 2" key="1">
    <citation type="submission" date="2020-06" db="EMBL/GenBank/DDBJ databases">
        <authorList>
            <consortium name="Wellcome Sanger Institute Data Sharing"/>
        </authorList>
    </citation>
    <scope>NUCLEOTIDE SEQUENCE [LARGE SCALE GENOMIC DNA]</scope>
</reference>
<accession>A0AAY4AFH7</accession>
<evidence type="ECO:0000313" key="2">
    <source>
        <dbReference type="Proteomes" id="UP000694580"/>
    </source>
</evidence>